<dbReference type="SUPFAM" id="SSF56801">
    <property type="entry name" value="Acetyl-CoA synthetase-like"/>
    <property type="match status" value="1"/>
</dbReference>
<organism evidence="10">
    <name type="scientific">Corethron hystrix</name>
    <dbReference type="NCBI Taxonomy" id="216773"/>
    <lineage>
        <taxon>Eukaryota</taxon>
        <taxon>Sar</taxon>
        <taxon>Stramenopiles</taxon>
        <taxon>Ochrophyta</taxon>
        <taxon>Bacillariophyta</taxon>
        <taxon>Coscinodiscophyceae</taxon>
        <taxon>Corethrophycidae</taxon>
        <taxon>Corethrales</taxon>
        <taxon>Corethraceae</taxon>
        <taxon>Corethron</taxon>
    </lineage>
</organism>
<name>A0A7S1FSN4_9STRA</name>
<keyword evidence="3 5" id="KW-0547">Nucleotide-binding</keyword>
<sequence>MILSTGSIIPFLLVASFFGTTEAWATHHSFAPSKSVTQWLRSSPFSPSLGPASVSGTELTDVPPISWGARRGAATSLRSVPKGHRTEFDLESVYEPKEFEGALSFEEYKAEHAKTISDIGSYWDERARSLLSWFSPYTIVSDGSLENGDVRWFLNGKINACYNCVDRHVETGRGDDIAITYEGDEPDDIRRLTFSELLRDVSRMANALKASGVKKGDVVTLYMPMIPETAMVMLACARIGAVHSVVFAGFSPDAIAQRIASAGSKFVVTADVGYRGTKKIPLKSICDEAVAKPVVEGKVEKILVWDRTSAEDDENQNPPDWNPDVHVNLTKLFGDQRPYCPCEWMDSEDNLFILYTSGSTGQPKGLVHTTGGYLLYAAHTTATVFGVKPGDMYACMADAGWITGHTYIVYGPLANGVGTFMFESTPMYPDAGRYWDMVQRHKINVFYTAPTAIRSLMRVGNDPVLKYDLSSLKVLGSVGEPINPEAWHWYYEIVGKNKCTVVDTYWQTETGGIIISNIPGTTPMKPGSCTVPLPGIDAVVLDPQTAEVLTGEDEVNGVVAIRQPWPGIARSCLADHGRYLSTYLNPYKGVYFTGDACRRDDDGFTWITGRTDDVLNVSGHRIGTAEVESALVGDEAVAQAAIVGIPHDIKGESICAFMTLTEGYEESPELIMQLRNAVRNTVGPFASPDLLVPTPDLPMTRSGKIMRRVLRKIASGDENSLGDTSTLANPESVPRLIEKVAALRHK</sequence>
<dbReference type="NCBIfam" id="TIGR02188">
    <property type="entry name" value="Ac_CoA_lig_AcsA"/>
    <property type="match status" value="1"/>
</dbReference>
<evidence type="ECO:0000259" key="7">
    <source>
        <dbReference type="Pfam" id="PF00501"/>
    </source>
</evidence>
<evidence type="ECO:0000313" key="10">
    <source>
        <dbReference type="EMBL" id="CAD8885378.1"/>
    </source>
</evidence>
<evidence type="ECO:0000259" key="8">
    <source>
        <dbReference type="Pfam" id="PF13193"/>
    </source>
</evidence>
<feature type="domain" description="Acetyl-coenzyme A synthetase N-terminal" evidence="9">
    <location>
        <begin position="108"/>
        <end position="164"/>
    </location>
</feature>
<protein>
    <recommendedName>
        <fullName evidence="5">Acetyl-coenzyme A synthetase</fullName>
        <ecNumber evidence="5">6.2.1.1</ecNumber>
    </recommendedName>
</protein>
<dbReference type="Pfam" id="PF00501">
    <property type="entry name" value="AMP-binding"/>
    <property type="match status" value="1"/>
</dbReference>
<feature type="signal peptide" evidence="6">
    <location>
        <begin position="1"/>
        <end position="23"/>
    </location>
</feature>
<gene>
    <name evidence="10" type="ORF">CHYS00102_LOCUS12575</name>
</gene>
<feature type="chain" id="PRO_5030539712" description="Acetyl-coenzyme A synthetase" evidence="6">
    <location>
        <begin position="24"/>
        <end position="746"/>
    </location>
</feature>
<keyword evidence="4 5" id="KW-0067">ATP-binding</keyword>
<evidence type="ECO:0000256" key="1">
    <source>
        <dbReference type="ARBA" id="ARBA00006432"/>
    </source>
</evidence>
<evidence type="ECO:0000256" key="4">
    <source>
        <dbReference type="ARBA" id="ARBA00022840"/>
    </source>
</evidence>
<evidence type="ECO:0000256" key="3">
    <source>
        <dbReference type="ARBA" id="ARBA00022741"/>
    </source>
</evidence>
<dbReference type="AlphaFoldDB" id="A0A7S1FSN4"/>
<dbReference type="InterPro" id="IPR045851">
    <property type="entry name" value="AMP-bd_C_sf"/>
</dbReference>
<dbReference type="InterPro" id="IPR042099">
    <property type="entry name" value="ANL_N_sf"/>
</dbReference>
<keyword evidence="2 5" id="KW-0436">Ligase</keyword>
<dbReference type="Pfam" id="PF16177">
    <property type="entry name" value="ACAS_N"/>
    <property type="match status" value="1"/>
</dbReference>
<dbReference type="PANTHER" id="PTHR24095">
    <property type="entry name" value="ACETYL-COENZYME A SYNTHETASE"/>
    <property type="match status" value="1"/>
</dbReference>
<evidence type="ECO:0000256" key="5">
    <source>
        <dbReference type="RuleBase" id="RU361147"/>
    </source>
</evidence>
<evidence type="ECO:0000256" key="2">
    <source>
        <dbReference type="ARBA" id="ARBA00022598"/>
    </source>
</evidence>
<dbReference type="Gene3D" id="3.40.50.12780">
    <property type="entry name" value="N-terminal domain of ligase-like"/>
    <property type="match status" value="1"/>
</dbReference>
<proteinExistence type="inferred from homology"/>
<evidence type="ECO:0000259" key="9">
    <source>
        <dbReference type="Pfam" id="PF16177"/>
    </source>
</evidence>
<accession>A0A7S1FSN4</accession>
<dbReference type="InterPro" id="IPR025110">
    <property type="entry name" value="AMP-bd_C"/>
</dbReference>
<dbReference type="GO" id="GO:0003987">
    <property type="term" value="F:acetate-CoA ligase activity"/>
    <property type="evidence" value="ECO:0007669"/>
    <property type="project" value="UniProtKB-UniRule"/>
</dbReference>
<dbReference type="CDD" id="cd05966">
    <property type="entry name" value="ACS"/>
    <property type="match status" value="1"/>
</dbReference>
<comment type="catalytic activity">
    <reaction evidence="5">
        <text>acetate + ATP + CoA = acetyl-CoA + AMP + diphosphate</text>
        <dbReference type="Rhea" id="RHEA:23176"/>
        <dbReference type="ChEBI" id="CHEBI:30089"/>
        <dbReference type="ChEBI" id="CHEBI:30616"/>
        <dbReference type="ChEBI" id="CHEBI:33019"/>
        <dbReference type="ChEBI" id="CHEBI:57287"/>
        <dbReference type="ChEBI" id="CHEBI:57288"/>
        <dbReference type="ChEBI" id="CHEBI:456215"/>
        <dbReference type="EC" id="6.2.1.1"/>
    </reaction>
</comment>
<dbReference type="InterPro" id="IPR011904">
    <property type="entry name" value="Ac_CoA_lig"/>
</dbReference>
<dbReference type="EC" id="6.2.1.1" evidence="5"/>
<dbReference type="InterPro" id="IPR000873">
    <property type="entry name" value="AMP-dep_synth/lig_dom"/>
</dbReference>
<dbReference type="PANTHER" id="PTHR24095:SF14">
    <property type="entry name" value="ACETYL-COENZYME A SYNTHETASE 1"/>
    <property type="match status" value="1"/>
</dbReference>
<feature type="domain" description="AMP-binding enzyme C-terminal" evidence="8">
    <location>
        <begin position="626"/>
        <end position="704"/>
    </location>
</feature>
<dbReference type="NCBIfam" id="NF001208">
    <property type="entry name" value="PRK00174.1"/>
    <property type="match status" value="1"/>
</dbReference>
<dbReference type="EMBL" id="HBFR01017247">
    <property type="protein sequence ID" value="CAD8885378.1"/>
    <property type="molecule type" value="Transcribed_RNA"/>
</dbReference>
<dbReference type="GO" id="GO:0005524">
    <property type="term" value="F:ATP binding"/>
    <property type="evidence" value="ECO:0007669"/>
    <property type="project" value="UniProtKB-UniRule"/>
</dbReference>
<evidence type="ECO:0000256" key="6">
    <source>
        <dbReference type="SAM" id="SignalP"/>
    </source>
</evidence>
<dbReference type="InterPro" id="IPR032387">
    <property type="entry name" value="ACAS_N"/>
</dbReference>
<comment type="similarity">
    <text evidence="1 5">Belongs to the ATP-dependent AMP-binding enzyme family.</text>
</comment>
<dbReference type="FunFam" id="3.40.50.12780:FF:000001">
    <property type="entry name" value="Acetyl-coenzyme A synthetase"/>
    <property type="match status" value="1"/>
</dbReference>
<dbReference type="GO" id="GO:0019427">
    <property type="term" value="P:acetyl-CoA biosynthetic process from acetate"/>
    <property type="evidence" value="ECO:0007669"/>
    <property type="project" value="InterPro"/>
</dbReference>
<reference evidence="10" key="1">
    <citation type="submission" date="2021-01" db="EMBL/GenBank/DDBJ databases">
        <authorList>
            <person name="Corre E."/>
            <person name="Pelletier E."/>
            <person name="Niang G."/>
            <person name="Scheremetjew M."/>
            <person name="Finn R."/>
            <person name="Kale V."/>
            <person name="Holt S."/>
            <person name="Cochrane G."/>
            <person name="Meng A."/>
            <person name="Brown T."/>
            <person name="Cohen L."/>
        </authorList>
    </citation>
    <scope>NUCLEOTIDE SEQUENCE</scope>
    <source>
        <strain evidence="10">308</strain>
    </source>
</reference>
<dbReference type="PROSITE" id="PS00455">
    <property type="entry name" value="AMP_BINDING"/>
    <property type="match status" value="1"/>
</dbReference>
<dbReference type="GO" id="GO:0016208">
    <property type="term" value="F:AMP binding"/>
    <property type="evidence" value="ECO:0007669"/>
    <property type="project" value="InterPro"/>
</dbReference>
<dbReference type="InterPro" id="IPR020845">
    <property type="entry name" value="AMP-binding_CS"/>
</dbReference>
<dbReference type="Gene3D" id="3.30.300.30">
    <property type="match status" value="1"/>
</dbReference>
<dbReference type="Pfam" id="PF13193">
    <property type="entry name" value="AMP-binding_C"/>
    <property type="match status" value="1"/>
</dbReference>
<dbReference type="FunFam" id="3.30.300.30:FF:000004">
    <property type="entry name" value="Acetyl-coenzyme A synthetase"/>
    <property type="match status" value="1"/>
</dbReference>
<feature type="domain" description="AMP-dependent synthetase/ligase" evidence="7">
    <location>
        <begin position="172"/>
        <end position="565"/>
    </location>
</feature>
<keyword evidence="6" id="KW-0732">Signal</keyword>